<sequence length="334" mass="37224">MPFLDSESSSHSGTTKYKAFHQISRDSLRVSGIIYFTQEGDGLATVSGNISGLYAWTPWLPCACSWGHNKRFSFPTTIFLTQAMQEKGNQFFPLEICQKLFNFIFDSLIARGLKRVTLGNPLPHQGLIKVPPGLGSMEEQQPIYGAKPNGASSVSKSPVDLGSEIQVQFLETEGELENWTAVDELGSSVHVSEQNGPIDTAAQAQLVNSDEKEIPLVEVFDVSNGKSLSQIQERDVPQTQDKSSKEVEITFTAAGRARGPKKSVSMKDMTEEERRKQKGKNIVDESLTIEPEATQIKPRPRFSVEPNINEKSNEFIKSRKEAMKRNYSMEPRYS</sequence>
<reference evidence="2 3" key="1">
    <citation type="journal article" date="2016" name="G3 (Bethesda)">
        <title>First Draft Assembly and Annotation of the Genome of a California Endemic Oak Quercus lobata Nee (Fagaceae).</title>
        <authorList>
            <person name="Sork V.L."/>
            <person name="Fitz-Gibbon S.T."/>
            <person name="Puiu D."/>
            <person name="Crepeau M."/>
            <person name="Gugger P.F."/>
            <person name="Sherman R."/>
            <person name="Stevens K."/>
            <person name="Langley C.H."/>
            <person name="Pellegrini M."/>
            <person name="Salzberg S.L."/>
        </authorList>
    </citation>
    <scope>NUCLEOTIDE SEQUENCE [LARGE SCALE GENOMIC DNA]</scope>
    <source>
        <strain evidence="2 3">cv. SW786</strain>
    </source>
</reference>
<keyword evidence="3" id="KW-1185">Reference proteome</keyword>
<dbReference type="Proteomes" id="UP000594261">
    <property type="component" value="Chromosome 12"/>
</dbReference>
<dbReference type="OMA" id="IMNSHIA"/>
<reference evidence="2" key="2">
    <citation type="submission" date="2021-01" db="UniProtKB">
        <authorList>
            <consortium name="EnsemblPlants"/>
        </authorList>
    </citation>
    <scope>IDENTIFICATION</scope>
</reference>
<accession>A0A7N2REN0</accession>
<feature type="region of interest" description="Disordered" evidence="1">
    <location>
        <begin position="255"/>
        <end position="334"/>
    </location>
</feature>
<dbReference type="EnsemblPlants" id="QL12p022901:mrna">
    <property type="protein sequence ID" value="QL12p022901:mrna"/>
    <property type="gene ID" value="QL12p022901"/>
</dbReference>
<feature type="compositionally biased region" description="Basic and acidic residues" evidence="1">
    <location>
        <begin position="311"/>
        <end position="324"/>
    </location>
</feature>
<organism evidence="2 3">
    <name type="scientific">Quercus lobata</name>
    <name type="common">Valley oak</name>
    <dbReference type="NCBI Taxonomy" id="97700"/>
    <lineage>
        <taxon>Eukaryota</taxon>
        <taxon>Viridiplantae</taxon>
        <taxon>Streptophyta</taxon>
        <taxon>Embryophyta</taxon>
        <taxon>Tracheophyta</taxon>
        <taxon>Spermatophyta</taxon>
        <taxon>Magnoliopsida</taxon>
        <taxon>eudicotyledons</taxon>
        <taxon>Gunneridae</taxon>
        <taxon>Pentapetalae</taxon>
        <taxon>rosids</taxon>
        <taxon>fabids</taxon>
        <taxon>Fagales</taxon>
        <taxon>Fagaceae</taxon>
        <taxon>Quercus</taxon>
    </lineage>
</organism>
<name>A0A7N2REN0_QUELO</name>
<dbReference type="InParanoid" id="A0A7N2REN0"/>
<dbReference type="AlphaFoldDB" id="A0A7N2REN0"/>
<proteinExistence type="predicted"/>
<evidence type="ECO:0000313" key="3">
    <source>
        <dbReference type="Proteomes" id="UP000594261"/>
    </source>
</evidence>
<evidence type="ECO:0000313" key="2">
    <source>
        <dbReference type="EnsemblPlants" id="QL12p022901:mrna"/>
    </source>
</evidence>
<dbReference type="EMBL" id="LRBV02000012">
    <property type="status" value="NOT_ANNOTATED_CDS"/>
    <property type="molecule type" value="Genomic_DNA"/>
</dbReference>
<evidence type="ECO:0000256" key="1">
    <source>
        <dbReference type="SAM" id="MobiDB-lite"/>
    </source>
</evidence>
<protein>
    <submittedName>
        <fullName evidence="2">Uncharacterized protein</fullName>
    </submittedName>
</protein>
<dbReference type="Gramene" id="QL12p022901:mrna">
    <property type="protein sequence ID" value="QL12p022901:mrna"/>
    <property type="gene ID" value="QL12p022901"/>
</dbReference>